<dbReference type="Proteomes" id="UP001590950">
    <property type="component" value="Unassembled WGS sequence"/>
</dbReference>
<organism evidence="1 2">
    <name type="scientific">Stereocaulon virgatum</name>
    <dbReference type="NCBI Taxonomy" id="373712"/>
    <lineage>
        <taxon>Eukaryota</taxon>
        <taxon>Fungi</taxon>
        <taxon>Dikarya</taxon>
        <taxon>Ascomycota</taxon>
        <taxon>Pezizomycotina</taxon>
        <taxon>Lecanoromycetes</taxon>
        <taxon>OSLEUM clade</taxon>
        <taxon>Lecanoromycetidae</taxon>
        <taxon>Lecanorales</taxon>
        <taxon>Lecanorineae</taxon>
        <taxon>Stereocaulaceae</taxon>
        <taxon>Stereocaulon</taxon>
    </lineage>
</organism>
<evidence type="ECO:0008006" key="3">
    <source>
        <dbReference type="Google" id="ProtNLM"/>
    </source>
</evidence>
<dbReference type="InterPro" id="IPR036388">
    <property type="entry name" value="WH-like_DNA-bd_sf"/>
</dbReference>
<comment type="caution">
    <text evidence="1">The sequence shown here is derived from an EMBL/GenBank/DDBJ whole genome shotgun (WGS) entry which is preliminary data.</text>
</comment>
<protein>
    <recommendedName>
        <fullName evidence="3">S-adenosylmethionine tRNA ribosyltransferase</fullName>
    </recommendedName>
</protein>
<gene>
    <name evidence="1" type="ORF">N7G274_002268</name>
</gene>
<dbReference type="Gene3D" id="1.10.10.10">
    <property type="entry name" value="Winged helix-like DNA-binding domain superfamily/Winged helix DNA-binding domain"/>
    <property type="match status" value="1"/>
</dbReference>
<proteinExistence type="predicted"/>
<reference evidence="1 2" key="1">
    <citation type="submission" date="2024-09" db="EMBL/GenBank/DDBJ databases">
        <title>Rethinking Asexuality: The Enigmatic Case of Functional Sexual Genes in Lepraria (Stereocaulaceae).</title>
        <authorList>
            <person name="Doellman M."/>
            <person name="Sun Y."/>
            <person name="Barcenas-Pena A."/>
            <person name="Lumbsch H.T."/>
            <person name="Grewe F."/>
        </authorList>
    </citation>
    <scope>NUCLEOTIDE SEQUENCE [LARGE SCALE GENOMIC DNA]</scope>
    <source>
        <strain evidence="1 2">Mercado 3170</strain>
    </source>
</reference>
<evidence type="ECO:0000313" key="1">
    <source>
        <dbReference type="EMBL" id="KAL2045186.1"/>
    </source>
</evidence>
<evidence type="ECO:0000313" key="2">
    <source>
        <dbReference type="Proteomes" id="UP001590950"/>
    </source>
</evidence>
<dbReference type="InterPro" id="IPR036390">
    <property type="entry name" value="WH_DNA-bd_sf"/>
</dbReference>
<keyword evidence="2" id="KW-1185">Reference proteome</keyword>
<sequence>MAPDRANPQEILVSHLDRLLSSREYPKTICPSEVPRALTTAELTALGYSDWRDLMPEVREMLQDRRQNGRVEILQKGSLVSGDVEVRDLKGPIRARNVQQQTAA</sequence>
<dbReference type="InterPro" id="IPR021660">
    <property type="entry name" value="DUF3253"/>
</dbReference>
<accession>A0ABR4AK22</accession>
<name>A0ABR4AK22_9LECA</name>
<dbReference type="EMBL" id="JBEFKJ010000007">
    <property type="protein sequence ID" value="KAL2045186.1"/>
    <property type="molecule type" value="Genomic_DNA"/>
</dbReference>
<dbReference type="SUPFAM" id="SSF46785">
    <property type="entry name" value="Winged helix' DNA-binding domain"/>
    <property type="match status" value="1"/>
</dbReference>
<dbReference type="Pfam" id="PF11625">
    <property type="entry name" value="DUF3253"/>
    <property type="match status" value="1"/>
</dbReference>